<dbReference type="Pfam" id="PF13692">
    <property type="entry name" value="Glyco_trans_1_4"/>
    <property type="match status" value="1"/>
</dbReference>
<sequence>MSRGANLAEEVLRLEAANEVIAISERDADQLSTICPHARVTYLPVTAEPRPILPSPDPCAIFVASENWVNELSAAFLIKKILPAVRSQVPSFRLLVAGSICEKLPNAEGLIKLGRLDDLSLAYRSAQVAFAPLFWGTGQNVKIVEAMSLGLPIVTLNNMHGRSHIRDGESGCVAADAEQFVEYTLRLLRDEAFRDAIGGGALRTCYRYHSVAAASEIWRNILADRIVK</sequence>
<dbReference type="Gene3D" id="3.40.50.2000">
    <property type="entry name" value="Glycogen Phosphorylase B"/>
    <property type="match status" value="1"/>
</dbReference>
<evidence type="ECO:0008006" key="4">
    <source>
        <dbReference type="Google" id="ProtNLM"/>
    </source>
</evidence>
<dbReference type="SUPFAM" id="SSF53756">
    <property type="entry name" value="UDP-Glycosyltransferase/glycogen phosphorylase"/>
    <property type="match status" value="1"/>
</dbReference>
<keyword evidence="3" id="KW-1185">Reference proteome</keyword>
<dbReference type="PANTHER" id="PTHR46401:SF2">
    <property type="entry name" value="GLYCOSYLTRANSFERASE WBBK-RELATED"/>
    <property type="match status" value="1"/>
</dbReference>
<dbReference type="PANTHER" id="PTHR46401">
    <property type="entry name" value="GLYCOSYLTRANSFERASE WBBK-RELATED"/>
    <property type="match status" value="1"/>
</dbReference>
<dbReference type="KEGG" id="mets:DK389_16000"/>
<name>A0A2U8W812_9HYPH</name>
<dbReference type="EMBL" id="CP029550">
    <property type="protein sequence ID" value="AWN41738.1"/>
    <property type="molecule type" value="Genomic_DNA"/>
</dbReference>
<dbReference type="GO" id="GO:0009103">
    <property type="term" value="P:lipopolysaccharide biosynthetic process"/>
    <property type="evidence" value="ECO:0007669"/>
    <property type="project" value="TreeGrafter"/>
</dbReference>
<dbReference type="OrthoDB" id="7815474at2"/>
<proteinExistence type="predicted"/>
<keyword evidence="1" id="KW-0808">Transferase</keyword>
<dbReference type="AlphaFoldDB" id="A0A2U8W812"/>
<reference evidence="3" key="1">
    <citation type="submission" date="2018-05" db="EMBL/GenBank/DDBJ databases">
        <title>Complete Genome Sequence of Methylobacterium sp. 17SD2-17.</title>
        <authorList>
            <person name="Srinivasan S."/>
        </authorList>
    </citation>
    <scope>NUCLEOTIDE SEQUENCE [LARGE SCALE GENOMIC DNA]</scope>
    <source>
        <strain evidence="3">17SD2-17</strain>
    </source>
</reference>
<accession>A0A2U8W812</accession>
<organism evidence="2 3">
    <name type="scientific">Methylobacterium durans</name>
    <dbReference type="NCBI Taxonomy" id="2202825"/>
    <lineage>
        <taxon>Bacteria</taxon>
        <taxon>Pseudomonadati</taxon>
        <taxon>Pseudomonadota</taxon>
        <taxon>Alphaproteobacteria</taxon>
        <taxon>Hyphomicrobiales</taxon>
        <taxon>Methylobacteriaceae</taxon>
        <taxon>Methylobacterium</taxon>
    </lineage>
</organism>
<protein>
    <recommendedName>
        <fullName evidence="4">Glycosyl transferase family 1 domain-containing protein</fullName>
    </recommendedName>
</protein>
<evidence type="ECO:0000256" key="1">
    <source>
        <dbReference type="ARBA" id="ARBA00022679"/>
    </source>
</evidence>
<evidence type="ECO:0000313" key="2">
    <source>
        <dbReference type="EMBL" id="AWN41738.1"/>
    </source>
</evidence>
<dbReference type="Proteomes" id="UP000245926">
    <property type="component" value="Chromosome"/>
</dbReference>
<gene>
    <name evidence="2" type="ORF">DK389_16000</name>
</gene>
<dbReference type="GO" id="GO:0016757">
    <property type="term" value="F:glycosyltransferase activity"/>
    <property type="evidence" value="ECO:0007669"/>
    <property type="project" value="TreeGrafter"/>
</dbReference>
<evidence type="ECO:0000313" key="3">
    <source>
        <dbReference type="Proteomes" id="UP000245926"/>
    </source>
</evidence>